<dbReference type="EMBL" id="CAKJTI010000003">
    <property type="protein sequence ID" value="CAG9611624.1"/>
    <property type="molecule type" value="Genomic_DNA"/>
</dbReference>
<comment type="caution">
    <text evidence="2">The sequence shown here is derived from an EMBL/GenBank/DDBJ whole genome shotgun (WGS) entry which is preliminary data.</text>
</comment>
<evidence type="ECO:0000256" key="1">
    <source>
        <dbReference type="SAM" id="MobiDB-lite"/>
    </source>
</evidence>
<protein>
    <submittedName>
        <fullName evidence="2">Uncharacterized protein</fullName>
    </submittedName>
</protein>
<feature type="region of interest" description="Disordered" evidence="1">
    <location>
        <begin position="1"/>
        <end position="26"/>
    </location>
</feature>
<keyword evidence="3" id="KW-1185">Reference proteome</keyword>
<evidence type="ECO:0000313" key="3">
    <source>
        <dbReference type="Proteomes" id="UP000789423"/>
    </source>
</evidence>
<dbReference type="RefSeq" id="WP_195933936.1">
    <property type="nucleotide sequence ID" value="NZ_CAKJTI010000003.1"/>
</dbReference>
<sequence length="49" mass="5488">MNNNSASSSKRVIKTQKGYAGDSLDKHRAIENANLDLSKKEIQQQNENL</sequence>
<organism evidence="2 3">
    <name type="scientific">Bacillus rhizoplanae</name>
    <dbReference type="NCBI Taxonomy" id="2880966"/>
    <lineage>
        <taxon>Bacteria</taxon>
        <taxon>Bacillati</taxon>
        <taxon>Bacillota</taxon>
        <taxon>Bacilli</taxon>
        <taxon>Bacillales</taxon>
        <taxon>Bacillaceae</taxon>
        <taxon>Bacillus</taxon>
    </lineage>
</organism>
<reference evidence="2 3" key="1">
    <citation type="submission" date="2021-10" db="EMBL/GenBank/DDBJ databases">
        <authorList>
            <person name="Criscuolo A."/>
        </authorList>
    </citation>
    <scope>NUCLEOTIDE SEQUENCE [LARGE SCALE GENOMIC DNA]</scope>
    <source>
        <strain evidence="3">CIP 111899</strain>
    </source>
</reference>
<evidence type="ECO:0000313" key="2">
    <source>
        <dbReference type="EMBL" id="CAG9611624.1"/>
    </source>
</evidence>
<accession>A0ABN7ZRW2</accession>
<dbReference type="Proteomes" id="UP000789423">
    <property type="component" value="Unassembled WGS sequence"/>
</dbReference>
<proteinExistence type="predicted"/>
<feature type="compositionally biased region" description="Polar residues" evidence="1">
    <location>
        <begin position="1"/>
        <end position="10"/>
    </location>
</feature>
<name>A0ABN7ZRW2_9BACI</name>
<gene>
    <name evidence="2" type="ORF">BACCIP111899_00796</name>
</gene>